<dbReference type="AlphaFoldDB" id="A0A4C1UQP5"/>
<proteinExistence type="predicted"/>
<feature type="region of interest" description="Disordered" evidence="1">
    <location>
        <begin position="139"/>
        <end position="158"/>
    </location>
</feature>
<accession>A0A4C1UQP5</accession>
<feature type="compositionally biased region" description="Pro residues" evidence="1">
    <location>
        <begin position="144"/>
        <end position="158"/>
    </location>
</feature>
<evidence type="ECO:0000256" key="1">
    <source>
        <dbReference type="SAM" id="MobiDB-lite"/>
    </source>
</evidence>
<name>A0A4C1UQP5_EUMVA</name>
<protein>
    <submittedName>
        <fullName evidence="2">Uncharacterized protein</fullName>
    </submittedName>
</protein>
<dbReference type="EMBL" id="BGZK01000205">
    <property type="protein sequence ID" value="GBP28357.1"/>
    <property type="molecule type" value="Genomic_DNA"/>
</dbReference>
<evidence type="ECO:0000313" key="3">
    <source>
        <dbReference type="Proteomes" id="UP000299102"/>
    </source>
</evidence>
<sequence>MRPVAQFRIRPEIGTDNGTGIEIENSLRISIMIESKIARYEESLQRLCGARAARACIMYEGRAPPARCRRTAPMAALSSEMLARVVLISHTVIWNVTRTLYREIGFARMLVRIMSSVVRPRNTSIRFIVARPVYIMDVRKRSRPPPSPRPSPVTPPRA</sequence>
<evidence type="ECO:0000313" key="2">
    <source>
        <dbReference type="EMBL" id="GBP28357.1"/>
    </source>
</evidence>
<keyword evidence="3" id="KW-1185">Reference proteome</keyword>
<gene>
    <name evidence="2" type="ORF">EVAR_11820_1</name>
</gene>
<reference evidence="2 3" key="1">
    <citation type="journal article" date="2019" name="Commun. Biol.">
        <title>The bagworm genome reveals a unique fibroin gene that provides high tensile strength.</title>
        <authorList>
            <person name="Kono N."/>
            <person name="Nakamura H."/>
            <person name="Ohtoshi R."/>
            <person name="Tomita M."/>
            <person name="Numata K."/>
            <person name="Arakawa K."/>
        </authorList>
    </citation>
    <scope>NUCLEOTIDE SEQUENCE [LARGE SCALE GENOMIC DNA]</scope>
</reference>
<dbReference type="Proteomes" id="UP000299102">
    <property type="component" value="Unassembled WGS sequence"/>
</dbReference>
<comment type="caution">
    <text evidence="2">The sequence shown here is derived from an EMBL/GenBank/DDBJ whole genome shotgun (WGS) entry which is preliminary data.</text>
</comment>
<organism evidence="2 3">
    <name type="scientific">Eumeta variegata</name>
    <name type="common">Bagworm moth</name>
    <name type="synonym">Eumeta japonica</name>
    <dbReference type="NCBI Taxonomy" id="151549"/>
    <lineage>
        <taxon>Eukaryota</taxon>
        <taxon>Metazoa</taxon>
        <taxon>Ecdysozoa</taxon>
        <taxon>Arthropoda</taxon>
        <taxon>Hexapoda</taxon>
        <taxon>Insecta</taxon>
        <taxon>Pterygota</taxon>
        <taxon>Neoptera</taxon>
        <taxon>Endopterygota</taxon>
        <taxon>Lepidoptera</taxon>
        <taxon>Glossata</taxon>
        <taxon>Ditrysia</taxon>
        <taxon>Tineoidea</taxon>
        <taxon>Psychidae</taxon>
        <taxon>Oiketicinae</taxon>
        <taxon>Eumeta</taxon>
    </lineage>
</organism>